<keyword evidence="2" id="KW-1185">Reference proteome</keyword>
<reference evidence="1" key="1">
    <citation type="journal article" date="2022" name="Int. J. Mol. Sci.">
        <title>Draft Genome of Tanacetum Coccineum: Genomic Comparison of Closely Related Tanacetum-Family Plants.</title>
        <authorList>
            <person name="Yamashiro T."/>
            <person name="Shiraishi A."/>
            <person name="Nakayama K."/>
            <person name="Satake H."/>
        </authorList>
    </citation>
    <scope>NUCLEOTIDE SEQUENCE</scope>
</reference>
<dbReference type="EMBL" id="BQNB010014668">
    <property type="protein sequence ID" value="GJT30979.1"/>
    <property type="molecule type" value="Genomic_DNA"/>
</dbReference>
<accession>A0ABQ5CW25</accession>
<name>A0ABQ5CW25_9ASTR</name>
<sequence>MAERLYVYNAKPFIFDIDGRTLEYGREDFCLITGFRFGKVNLDPDEEDHSEFRMRVFPKIENLKGEHLLKLVNKDVKFAKLDDEDVDVLGYIQRRRVHVPDVEEKLKPGPSDVDHLEKTDNLSKNAPDCGLDQQFMGGVNQCMNVDEPYKNWNEVSDNLHADGLDDKSVEGVSQCIGLNDEYESVVVDGLIKIFCIDSSSIQIQGTMMKSLSFVFCLSTQQVQDACVFELLDVVKDDVNVNNIEKDDVHVDSFVKEDIDKDDVQFDSVVKRCVQIENETFPRTHMLTGHVGKVPDVGCWEGCGSCG</sequence>
<comment type="caution">
    <text evidence="1">The sequence shown here is derived from an EMBL/GenBank/DDBJ whole genome shotgun (WGS) entry which is preliminary data.</text>
</comment>
<evidence type="ECO:0000313" key="2">
    <source>
        <dbReference type="Proteomes" id="UP001151760"/>
    </source>
</evidence>
<dbReference type="Proteomes" id="UP001151760">
    <property type="component" value="Unassembled WGS sequence"/>
</dbReference>
<organism evidence="1 2">
    <name type="scientific">Tanacetum coccineum</name>
    <dbReference type="NCBI Taxonomy" id="301880"/>
    <lineage>
        <taxon>Eukaryota</taxon>
        <taxon>Viridiplantae</taxon>
        <taxon>Streptophyta</taxon>
        <taxon>Embryophyta</taxon>
        <taxon>Tracheophyta</taxon>
        <taxon>Spermatophyta</taxon>
        <taxon>Magnoliopsida</taxon>
        <taxon>eudicotyledons</taxon>
        <taxon>Gunneridae</taxon>
        <taxon>Pentapetalae</taxon>
        <taxon>asterids</taxon>
        <taxon>campanulids</taxon>
        <taxon>Asterales</taxon>
        <taxon>Asteraceae</taxon>
        <taxon>Asteroideae</taxon>
        <taxon>Anthemideae</taxon>
        <taxon>Anthemidinae</taxon>
        <taxon>Tanacetum</taxon>
    </lineage>
</organism>
<evidence type="ECO:0000313" key="1">
    <source>
        <dbReference type="EMBL" id="GJT30979.1"/>
    </source>
</evidence>
<proteinExistence type="predicted"/>
<reference evidence="1" key="2">
    <citation type="submission" date="2022-01" db="EMBL/GenBank/DDBJ databases">
        <authorList>
            <person name="Yamashiro T."/>
            <person name="Shiraishi A."/>
            <person name="Satake H."/>
            <person name="Nakayama K."/>
        </authorList>
    </citation>
    <scope>NUCLEOTIDE SEQUENCE</scope>
</reference>
<protein>
    <submittedName>
        <fullName evidence="1">Uncharacterized protein</fullName>
    </submittedName>
</protein>
<gene>
    <name evidence="1" type="ORF">Tco_0911254</name>
</gene>